<organism evidence="1 2">
    <name type="scientific">Brevundimonas intermedia</name>
    <dbReference type="NCBI Taxonomy" id="74315"/>
    <lineage>
        <taxon>Bacteria</taxon>
        <taxon>Pseudomonadati</taxon>
        <taxon>Pseudomonadota</taxon>
        <taxon>Alphaproteobacteria</taxon>
        <taxon>Caulobacterales</taxon>
        <taxon>Caulobacteraceae</taxon>
        <taxon>Brevundimonas</taxon>
    </lineage>
</organism>
<name>A0A4Y9RU54_9CAUL</name>
<dbReference type="OrthoDB" id="9850446at2"/>
<proteinExistence type="predicted"/>
<accession>A0A4Y9RU54</accession>
<dbReference type="EMBL" id="SPVH01000006">
    <property type="protein sequence ID" value="TFW12472.1"/>
    <property type="molecule type" value="Genomic_DNA"/>
</dbReference>
<comment type="caution">
    <text evidence="1">The sequence shown here is derived from an EMBL/GenBank/DDBJ whole genome shotgun (WGS) entry which is preliminary data.</text>
</comment>
<reference evidence="1 2" key="1">
    <citation type="submission" date="2019-03" db="EMBL/GenBank/DDBJ databases">
        <title>Draft genome of Brevundimonas sp. a heavy metal resistant soil bacteria.</title>
        <authorList>
            <person name="Soto J."/>
        </authorList>
    </citation>
    <scope>NUCLEOTIDE SEQUENCE [LARGE SCALE GENOMIC DNA]</scope>
    <source>
        <strain evidence="1 2">B-10</strain>
    </source>
</reference>
<evidence type="ECO:0000313" key="2">
    <source>
        <dbReference type="Proteomes" id="UP000298216"/>
    </source>
</evidence>
<keyword evidence="2" id="KW-1185">Reference proteome</keyword>
<evidence type="ECO:0000313" key="1">
    <source>
        <dbReference type="EMBL" id="TFW12472.1"/>
    </source>
</evidence>
<gene>
    <name evidence="1" type="ORF">EGY25_10715</name>
</gene>
<dbReference type="AlphaFoldDB" id="A0A4Y9RU54"/>
<dbReference type="RefSeq" id="WP_135194952.1">
    <property type="nucleotide sequence ID" value="NZ_SPVH01000006.1"/>
</dbReference>
<sequence length="89" mass="9801">MAARLQMIGAAFNACRHVTEGDDMDHIERLEQLILKHKPLGAEDASIVLFTALGNLRNGGRPDELDVHAVERVIEWIEQQSTPALQATG</sequence>
<dbReference type="Proteomes" id="UP000298216">
    <property type="component" value="Unassembled WGS sequence"/>
</dbReference>
<protein>
    <submittedName>
        <fullName evidence="1">Uncharacterized protein</fullName>
    </submittedName>
</protein>